<keyword evidence="2" id="KW-0413">Isomerase</keyword>
<evidence type="ECO:0000259" key="1">
    <source>
        <dbReference type="Pfam" id="PF01323"/>
    </source>
</evidence>
<evidence type="ECO:0000313" key="3">
    <source>
        <dbReference type="Proteomes" id="UP000317410"/>
    </source>
</evidence>
<dbReference type="PANTHER" id="PTHR13887">
    <property type="entry name" value="GLUTATHIONE S-TRANSFERASE KAPPA"/>
    <property type="match status" value="1"/>
</dbReference>
<dbReference type="PANTHER" id="PTHR13887:SF41">
    <property type="entry name" value="THIOREDOXIN SUPERFAMILY PROTEIN"/>
    <property type="match status" value="1"/>
</dbReference>
<protein>
    <submittedName>
        <fullName evidence="2">Protein disulfide-isomerase</fullName>
    </submittedName>
</protein>
<dbReference type="GO" id="GO:0016853">
    <property type="term" value="F:isomerase activity"/>
    <property type="evidence" value="ECO:0007669"/>
    <property type="project" value="UniProtKB-KW"/>
</dbReference>
<comment type="caution">
    <text evidence="2">The sequence shown here is derived from an EMBL/GenBank/DDBJ whole genome shotgun (WGS) entry which is preliminary data.</text>
</comment>
<dbReference type="AlphaFoldDB" id="A0A4Y4BCV1"/>
<dbReference type="Proteomes" id="UP000317410">
    <property type="component" value="Unassembled WGS sequence"/>
</dbReference>
<sequence length="216" mass="24167">MMKVEMWADVVCSWCGIANERINAVIEQFEHGRDTELQHRSFRLLPELPEGTGWEFTEYMSRQRGATEQEATEMARRIEDIAHADGIEAYHVAGNTIGNTTLAHEFLAWATSKGKHREAWDLVFREKFGSRVEIWTSEELATFAEPLGLDAQEARAALDERRFRSSVEADHAELTALGSGGVPFVVIDRTYALSGAKPVSTIVAALEKAWNERASA</sequence>
<dbReference type="InterPro" id="IPR036249">
    <property type="entry name" value="Thioredoxin-like_sf"/>
</dbReference>
<feature type="domain" description="DSBA-like thioredoxin" evidence="1">
    <location>
        <begin position="4"/>
        <end position="206"/>
    </location>
</feature>
<dbReference type="GO" id="GO:0016491">
    <property type="term" value="F:oxidoreductase activity"/>
    <property type="evidence" value="ECO:0007669"/>
    <property type="project" value="InterPro"/>
</dbReference>
<dbReference type="Pfam" id="PF01323">
    <property type="entry name" value="DSBA"/>
    <property type="match status" value="1"/>
</dbReference>
<name>A0A4Y4BCV1_MICMQ</name>
<gene>
    <name evidence="2" type="ORF">MLI01_31550</name>
</gene>
<organism evidence="2 3">
    <name type="scientific">Microbacterium maritypicum</name>
    <name type="common">Microbacterium liquefaciens</name>
    <dbReference type="NCBI Taxonomy" id="33918"/>
    <lineage>
        <taxon>Bacteria</taxon>
        <taxon>Bacillati</taxon>
        <taxon>Actinomycetota</taxon>
        <taxon>Actinomycetes</taxon>
        <taxon>Micrococcales</taxon>
        <taxon>Microbacteriaceae</taxon>
        <taxon>Microbacterium</taxon>
    </lineage>
</organism>
<proteinExistence type="predicted"/>
<reference evidence="2 3" key="1">
    <citation type="submission" date="2019-06" db="EMBL/GenBank/DDBJ databases">
        <title>Whole genome shotgun sequence of Microbacterium liquefaciens NBRC 15037.</title>
        <authorList>
            <person name="Hosoyama A."/>
            <person name="Uohara A."/>
            <person name="Ohji S."/>
            <person name="Ichikawa N."/>
        </authorList>
    </citation>
    <scope>NUCLEOTIDE SEQUENCE [LARGE SCALE GENOMIC DNA]</scope>
    <source>
        <strain evidence="2 3">NBRC 15037</strain>
    </source>
</reference>
<dbReference type="Gene3D" id="3.40.30.10">
    <property type="entry name" value="Glutaredoxin"/>
    <property type="match status" value="1"/>
</dbReference>
<dbReference type="SUPFAM" id="SSF52833">
    <property type="entry name" value="Thioredoxin-like"/>
    <property type="match status" value="1"/>
</dbReference>
<dbReference type="InterPro" id="IPR001853">
    <property type="entry name" value="DSBA-like_thioredoxin_dom"/>
</dbReference>
<evidence type="ECO:0000313" key="2">
    <source>
        <dbReference type="EMBL" id="GEC77010.1"/>
    </source>
</evidence>
<dbReference type="EMBL" id="BJNQ01000033">
    <property type="protein sequence ID" value="GEC77010.1"/>
    <property type="molecule type" value="Genomic_DNA"/>
</dbReference>
<accession>A0A4Y4BCV1</accession>